<comment type="caution">
    <text evidence="2">The sequence shown here is derived from an EMBL/GenBank/DDBJ whole genome shotgun (WGS) entry which is preliminary data.</text>
</comment>
<reference evidence="2 3" key="1">
    <citation type="journal article" date="2017" name="Int. J. Syst. Evol. Microbiol.">
        <title>Erythrobacter aquimixticola sp. nov., isolated from the junction between the ocean and a freshwater spring.</title>
        <authorList>
            <person name="Park S."/>
            <person name="Jung Y.T."/>
            <person name="Choi S.J."/>
            <person name="Yoon J.H."/>
        </authorList>
    </citation>
    <scope>NUCLEOTIDE SEQUENCE [LARGE SCALE GENOMIC DNA]</scope>
    <source>
        <strain evidence="2 3">JSSK-14</strain>
    </source>
</reference>
<feature type="transmembrane region" description="Helical" evidence="1">
    <location>
        <begin position="41"/>
        <end position="61"/>
    </location>
</feature>
<proteinExistence type="predicted"/>
<dbReference type="OrthoDB" id="7411202at2"/>
<gene>
    <name evidence="2" type="ORF">D6201_01740</name>
</gene>
<keyword evidence="1" id="KW-0472">Membrane</keyword>
<keyword evidence="3" id="KW-1185">Reference proteome</keyword>
<evidence type="ECO:0000256" key="1">
    <source>
        <dbReference type="SAM" id="Phobius"/>
    </source>
</evidence>
<protein>
    <submittedName>
        <fullName evidence="2">Uncharacterized protein</fullName>
    </submittedName>
</protein>
<feature type="transmembrane region" description="Helical" evidence="1">
    <location>
        <begin position="6"/>
        <end position="29"/>
    </location>
</feature>
<evidence type="ECO:0000313" key="2">
    <source>
        <dbReference type="EMBL" id="RJY08248.1"/>
    </source>
</evidence>
<dbReference type="EMBL" id="RAHX01000001">
    <property type="protein sequence ID" value="RJY08248.1"/>
    <property type="molecule type" value="Genomic_DNA"/>
</dbReference>
<accession>A0A419RR36</accession>
<keyword evidence="1" id="KW-1133">Transmembrane helix</keyword>
<feature type="transmembrane region" description="Helical" evidence="1">
    <location>
        <begin position="81"/>
        <end position="102"/>
    </location>
</feature>
<name>A0A419RR36_9SPHN</name>
<dbReference type="AlphaFoldDB" id="A0A419RR36"/>
<keyword evidence="1" id="KW-0812">Transmembrane</keyword>
<organism evidence="2 3">
    <name type="scientific">Aurantiacibacter aquimixticola</name>
    <dbReference type="NCBI Taxonomy" id="1958945"/>
    <lineage>
        <taxon>Bacteria</taxon>
        <taxon>Pseudomonadati</taxon>
        <taxon>Pseudomonadota</taxon>
        <taxon>Alphaproteobacteria</taxon>
        <taxon>Sphingomonadales</taxon>
        <taxon>Erythrobacteraceae</taxon>
        <taxon>Aurantiacibacter</taxon>
    </lineage>
</organism>
<evidence type="ECO:0000313" key="3">
    <source>
        <dbReference type="Proteomes" id="UP000285232"/>
    </source>
</evidence>
<dbReference type="RefSeq" id="WP_120047136.1">
    <property type="nucleotide sequence ID" value="NZ_RAHX01000001.1"/>
</dbReference>
<sequence length="103" mass="11302">MTTYQLVAIAVAVGVTLLFCGLPVMIAFGRRHPDRRTIAKLSPLALLSFALWFALILWAATDRKDDSIVARYIDRIQKRNLGPWIVGGLVFIGLAGTAASLYL</sequence>
<dbReference type="Proteomes" id="UP000285232">
    <property type="component" value="Unassembled WGS sequence"/>
</dbReference>